<keyword evidence="1" id="KW-0812">Transmembrane</keyword>
<evidence type="ECO:0000313" key="2">
    <source>
        <dbReference type="EMBL" id="PDS25799.1"/>
    </source>
</evidence>
<name>A0A2H3L085_9FLAO</name>
<keyword evidence="1" id="KW-1133">Transmembrane helix</keyword>
<feature type="transmembrane region" description="Helical" evidence="1">
    <location>
        <begin position="77"/>
        <end position="101"/>
    </location>
</feature>
<evidence type="ECO:0000256" key="1">
    <source>
        <dbReference type="SAM" id="Phobius"/>
    </source>
</evidence>
<gene>
    <name evidence="2" type="ORF">B0A77_03960</name>
</gene>
<dbReference type="Proteomes" id="UP000220828">
    <property type="component" value="Unassembled WGS sequence"/>
</dbReference>
<accession>A0A2H3L085</accession>
<protein>
    <submittedName>
        <fullName evidence="2">Uncharacterized protein</fullName>
    </submittedName>
</protein>
<proteinExistence type="predicted"/>
<keyword evidence="1" id="KW-0472">Membrane</keyword>
<dbReference type="AlphaFoldDB" id="A0A2H3L085"/>
<evidence type="ECO:0000313" key="3">
    <source>
        <dbReference type="Proteomes" id="UP000220828"/>
    </source>
</evidence>
<reference evidence="2 3" key="1">
    <citation type="submission" date="2017-09" db="EMBL/GenBank/DDBJ databases">
        <title>Whole genomes of Flavobacteriaceae.</title>
        <authorList>
            <person name="Stine C."/>
            <person name="Li C."/>
            <person name="Tadesse D."/>
        </authorList>
    </citation>
    <scope>NUCLEOTIDE SEQUENCE [LARGE SCALE GENOMIC DNA]</scope>
    <source>
        <strain evidence="2 3">ATCC 35036</strain>
    </source>
</reference>
<sequence length="102" mass="12007">MKFDVPFCVRDSSGNPFLPLFLGQKRLFHKIIIIFFLEFNERCLERIARPLGNAQKNSCYGMIENAICKNASFTSKLFFCGLNVNVFLFHFTQFFIIFFQFI</sequence>
<comment type="caution">
    <text evidence="2">The sequence shown here is derived from an EMBL/GenBank/DDBJ whole genome shotgun (WGS) entry which is preliminary data.</text>
</comment>
<organism evidence="2 3">
    <name type="scientific">Flavobacterium branchiophilum</name>
    <dbReference type="NCBI Taxonomy" id="55197"/>
    <lineage>
        <taxon>Bacteria</taxon>
        <taxon>Pseudomonadati</taxon>
        <taxon>Bacteroidota</taxon>
        <taxon>Flavobacteriia</taxon>
        <taxon>Flavobacteriales</taxon>
        <taxon>Flavobacteriaceae</taxon>
        <taxon>Flavobacterium</taxon>
    </lineage>
</organism>
<dbReference type="EMBL" id="PCMW01000023">
    <property type="protein sequence ID" value="PDS25799.1"/>
    <property type="molecule type" value="Genomic_DNA"/>
</dbReference>